<dbReference type="EMBL" id="RCHU02000005">
    <property type="protein sequence ID" value="KAL3591960.1"/>
    <property type="molecule type" value="Genomic_DNA"/>
</dbReference>
<dbReference type="Proteomes" id="UP000309997">
    <property type="component" value="Unassembled WGS sequence"/>
</dbReference>
<comment type="caution">
    <text evidence="1">The sequence shown here is derived from an EMBL/GenBank/DDBJ whole genome shotgun (WGS) entry which is preliminary data.</text>
</comment>
<reference evidence="1 2" key="1">
    <citation type="journal article" date="2024" name="Plant Biotechnol. J.">
        <title>Genome and CRISPR/Cas9 system of a widespread forest tree (Populus alba) in the world.</title>
        <authorList>
            <person name="Liu Y.J."/>
            <person name="Jiang P.F."/>
            <person name="Han X.M."/>
            <person name="Li X.Y."/>
            <person name="Wang H.M."/>
            <person name="Wang Y.J."/>
            <person name="Wang X.X."/>
            <person name="Zeng Q.Y."/>
        </authorList>
    </citation>
    <scope>NUCLEOTIDE SEQUENCE [LARGE SCALE GENOMIC DNA]</scope>
    <source>
        <strain evidence="2">cv. PAL-ZL1</strain>
    </source>
</reference>
<protein>
    <submittedName>
        <fullName evidence="1">Uncharacterized protein</fullName>
    </submittedName>
</protein>
<accession>A0ACC4CBL1</accession>
<organism evidence="1 2">
    <name type="scientific">Populus alba</name>
    <name type="common">White poplar</name>
    <dbReference type="NCBI Taxonomy" id="43335"/>
    <lineage>
        <taxon>Eukaryota</taxon>
        <taxon>Viridiplantae</taxon>
        <taxon>Streptophyta</taxon>
        <taxon>Embryophyta</taxon>
        <taxon>Tracheophyta</taxon>
        <taxon>Spermatophyta</taxon>
        <taxon>Magnoliopsida</taxon>
        <taxon>eudicotyledons</taxon>
        <taxon>Gunneridae</taxon>
        <taxon>Pentapetalae</taxon>
        <taxon>rosids</taxon>
        <taxon>fabids</taxon>
        <taxon>Malpighiales</taxon>
        <taxon>Salicaceae</taxon>
        <taxon>Saliceae</taxon>
        <taxon>Populus</taxon>
    </lineage>
</organism>
<evidence type="ECO:0000313" key="1">
    <source>
        <dbReference type="EMBL" id="KAL3591960.1"/>
    </source>
</evidence>
<proteinExistence type="predicted"/>
<keyword evidence="2" id="KW-1185">Reference proteome</keyword>
<gene>
    <name evidence="1" type="ORF">D5086_010600</name>
</gene>
<sequence length="305" mass="33927">MVVMAYSSLYHNDTWHRILNVEIVVIKMKVRGWVSPTASRVSYVLQCIVIQRVLSYWLHVNKPSKTLDLFESLGIDAHADQPLKQQLSIVGDRKRVKLTCNPTVSARSGERIKCPYEYLPPATEEPKVEEKPLKEKKPRTPREKKPRQPKPKAVAHPPYFQMIKEAILALNEKSGSSPYAIAKYMEEKHKAVLPANFKKILGLQLKNSAARGKLIKIRASYKLSEAGKKEKSTTGKVSKGSSAVKKTKEVKPSMRKTRSVNKADAGAKKVVGAKKAKKSAASKPKQPKSIKSPAAKRAKKVTATA</sequence>
<evidence type="ECO:0000313" key="2">
    <source>
        <dbReference type="Proteomes" id="UP000309997"/>
    </source>
</evidence>
<name>A0ACC4CBL1_POPAL</name>